<feature type="region of interest" description="Disordered" evidence="3">
    <location>
        <begin position="38"/>
        <end position="64"/>
    </location>
</feature>
<evidence type="ECO:0000313" key="5">
    <source>
        <dbReference type="Proteomes" id="UP001462640"/>
    </source>
</evidence>
<name>A0ABV0GCI2_9BURK</name>
<gene>
    <name evidence="4" type="ORF">ABDJ40_08185</name>
</gene>
<dbReference type="EMBL" id="JBDPZC010000003">
    <property type="protein sequence ID" value="MEO3712745.1"/>
    <property type="molecule type" value="Genomic_DNA"/>
</dbReference>
<evidence type="ECO:0000313" key="4">
    <source>
        <dbReference type="EMBL" id="MEO3712745.1"/>
    </source>
</evidence>
<evidence type="ECO:0000256" key="1">
    <source>
        <dbReference type="ARBA" id="ARBA00010013"/>
    </source>
</evidence>
<comment type="caution">
    <text evidence="4">The sequence shown here is derived from an EMBL/GenBank/DDBJ whole genome shotgun (WGS) entry which is preliminary data.</text>
</comment>
<organism evidence="4 5">
    <name type="scientific">Roseateles flavus</name>
    <dbReference type="NCBI Taxonomy" id="3149041"/>
    <lineage>
        <taxon>Bacteria</taxon>
        <taxon>Pseudomonadati</taxon>
        <taxon>Pseudomonadota</taxon>
        <taxon>Betaproteobacteria</taxon>
        <taxon>Burkholderiales</taxon>
        <taxon>Sphaerotilaceae</taxon>
        <taxon>Roseateles</taxon>
    </lineage>
</organism>
<feature type="region of interest" description="Disordered" evidence="3">
    <location>
        <begin position="1"/>
        <end position="23"/>
    </location>
</feature>
<accession>A0ABV0GCI2</accession>
<sequence length="64" mass="6768">MTFNRRWQTQAAETPIGVPQNPAGMDIAAVCLQPVDMAPEGPVSNGPHHGDSVKLRGPGRKGGY</sequence>
<dbReference type="Proteomes" id="UP001462640">
    <property type="component" value="Unassembled WGS sequence"/>
</dbReference>
<keyword evidence="2" id="KW-0732">Signal</keyword>
<feature type="compositionally biased region" description="Polar residues" evidence="3">
    <location>
        <begin position="1"/>
        <end position="12"/>
    </location>
</feature>
<reference evidence="4 5" key="1">
    <citation type="submission" date="2024-05" db="EMBL/GenBank/DDBJ databases">
        <title>Roseateles sp. 2.12 16S ribosomal RNA gene Genome sequencing and assembly.</title>
        <authorList>
            <person name="Woo H."/>
        </authorList>
    </citation>
    <scope>NUCLEOTIDE SEQUENCE [LARGE SCALE GENOMIC DNA]</scope>
    <source>
        <strain evidence="4 5">2.12</strain>
    </source>
</reference>
<evidence type="ECO:0000256" key="3">
    <source>
        <dbReference type="SAM" id="MobiDB-lite"/>
    </source>
</evidence>
<keyword evidence="5" id="KW-1185">Reference proteome</keyword>
<proteinExistence type="inferred from homology"/>
<dbReference type="InterPro" id="IPR038482">
    <property type="entry name" value="Tp34-type_sf"/>
</dbReference>
<dbReference type="InterPro" id="IPR018470">
    <property type="entry name" value="Metal-bd_Tp34-typ"/>
</dbReference>
<comment type="similarity">
    <text evidence="1">Belongs to the UPF0423 family.</text>
</comment>
<dbReference type="Gene3D" id="2.60.40.2480">
    <property type="entry name" value="Periplasmic metal-binding protein Tp34-type"/>
    <property type="match status" value="1"/>
</dbReference>
<dbReference type="RefSeq" id="WP_347608643.1">
    <property type="nucleotide sequence ID" value="NZ_JBDPZC010000003.1"/>
</dbReference>
<evidence type="ECO:0000256" key="2">
    <source>
        <dbReference type="ARBA" id="ARBA00022729"/>
    </source>
</evidence>
<protein>
    <submittedName>
        <fullName evidence="4">Iron transporter</fullName>
    </submittedName>
</protein>
<dbReference type="Pfam" id="PF10634">
    <property type="entry name" value="Iron_transport"/>
    <property type="match status" value="1"/>
</dbReference>